<dbReference type="Proteomes" id="UP001172102">
    <property type="component" value="Unassembled WGS sequence"/>
</dbReference>
<feature type="compositionally biased region" description="Acidic residues" evidence="1">
    <location>
        <begin position="294"/>
        <end position="306"/>
    </location>
</feature>
<reference evidence="2" key="1">
    <citation type="submission" date="2023-06" db="EMBL/GenBank/DDBJ databases">
        <title>Genome-scale phylogeny and comparative genomics of the fungal order Sordariales.</title>
        <authorList>
            <consortium name="Lawrence Berkeley National Laboratory"/>
            <person name="Hensen N."/>
            <person name="Bonometti L."/>
            <person name="Westerberg I."/>
            <person name="Brannstrom I.O."/>
            <person name="Guillou S."/>
            <person name="Cros-Aarteil S."/>
            <person name="Calhoun S."/>
            <person name="Haridas S."/>
            <person name="Kuo A."/>
            <person name="Mondo S."/>
            <person name="Pangilinan J."/>
            <person name="Riley R."/>
            <person name="Labutti K."/>
            <person name="Andreopoulos B."/>
            <person name="Lipzen A."/>
            <person name="Chen C."/>
            <person name="Yanf M."/>
            <person name="Daum C."/>
            <person name="Ng V."/>
            <person name="Clum A."/>
            <person name="Steindorff A."/>
            <person name="Ohm R."/>
            <person name="Martin F."/>
            <person name="Silar P."/>
            <person name="Natvig D."/>
            <person name="Lalanne C."/>
            <person name="Gautier V."/>
            <person name="Ament-Velasquez S.L."/>
            <person name="Kruys A."/>
            <person name="Hutchinson M.I."/>
            <person name="Powell A.J."/>
            <person name="Barry K."/>
            <person name="Miller A.N."/>
            <person name="Grigoriev I.V."/>
            <person name="Debuchy R."/>
            <person name="Gladieux P."/>
            <person name="Thoren M.H."/>
            <person name="Johannesson H."/>
        </authorList>
    </citation>
    <scope>NUCLEOTIDE SEQUENCE</scope>
    <source>
        <strain evidence="2">SMH4607-1</strain>
    </source>
</reference>
<evidence type="ECO:0000313" key="3">
    <source>
        <dbReference type="Proteomes" id="UP001172102"/>
    </source>
</evidence>
<evidence type="ECO:0000313" key="2">
    <source>
        <dbReference type="EMBL" id="KAK0708596.1"/>
    </source>
</evidence>
<feature type="region of interest" description="Disordered" evidence="1">
    <location>
        <begin position="277"/>
        <end position="322"/>
    </location>
</feature>
<protein>
    <submittedName>
        <fullName evidence="2">Uncharacterized protein</fullName>
    </submittedName>
</protein>
<sequence>MSDWAGSYLTFPAELNRKDKKLMLLSRVLCASDICAECRQMIMREYVRLSQMSWSKPKLQLTDEHVHALQMQADFQDGWGGARDEALVNEYLGIFDESRDSESQDRSLTALSDSVIHMFINNGLWTRNADEWAFKVSYACEGPFYTLRDLALGRDYTSFTLMHHERVLFAMNPHLGEKCTCVGGGALYLEKKAADGTSASSGPHKGKVSETIYLETLPEYTSPTVMKIYKEVCPRDDRGNFTSNLADLWSDSVAFRAKLNILRNHIRVRYGWGPEDSTLADSPADSPGNSADNFVDDSSSDDSSSDDSDRGASLVSLHLYEG</sequence>
<proteinExistence type="predicted"/>
<accession>A0AA40A3H8</accession>
<organism evidence="2 3">
    <name type="scientific">Lasiosphaeris hirsuta</name>
    <dbReference type="NCBI Taxonomy" id="260670"/>
    <lineage>
        <taxon>Eukaryota</taxon>
        <taxon>Fungi</taxon>
        <taxon>Dikarya</taxon>
        <taxon>Ascomycota</taxon>
        <taxon>Pezizomycotina</taxon>
        <taxon>Sordariomycetes</taxon>
        <taxon>Sordariomycetidae</taxon>
        <taxon>Sordariales</taxon>
        <taxon>Lasiosphaeriaceae</taxon>
        <taxon>Lasiosphaeris</taxon>
    </lineage>
</organism>
<dbReference type="EMBL" id="JAUKUA010000006">
    <property type="protein sequence ID" value="KAK0708596.1"/>
    <property type="molecule type" value="Genomic_DNA"/>
</dbReference>
<keyword evidence="3" id="KW-1185">Reference proteome</keyword>
<evidence type="ECO:0000256" key="1">
    <source>
        <dbReference type="SAM" id="MobiDB-lite"/>
    </source>
</evidence>
<gene>
    <name evidence="2" type="ORF">B0H67DRAFT_648643</name>
</gene>
<name>A0AA40A3H8_9PEZI</name>
<comment type="caution">
    <text evidence="2">The sequence shown here is derived from an EMBL/GenBank/DDBJ whole genome shotgun (WGS) entry which is preliminary data.</text>
</comment>
<dbReference type="AlphaFoldDB" id="A0AA40A3H8"/>